<keyword evidence="4" id="KW-0238">DNA-binding</keyword>
<dbReference type="PANTHER" id="PTHR10641">
    <property type="entry name" value="MYB FAMILY TRANSCRIPTION FACTOR"/>
    <property type="match status" value="1"/>
</dbReference>
<comment type="subcellular location">
    <subcellularLocation>
        <location evidence="1">Nucleus</location>
    </subcellularLocation>
</comment>
<evidence type="ECO:0000313" key="11">
    <source>
        <dbReference type="Proteomes" id="UP001177003"/>
    </source>
</evidence>
<sequence>MVRAPYFDKNGLKKGAWSDNEDQKLRAYIEKYGHSNWRKLPKLAGLSRCGKSCRLRWVNYLHPNINRGSYTDEEEDLIISLHHSIGNKWSKIAAKLPGRSDNDIKNHWHTHLRKRVNQKTTVSYSGKEMVQNPLCSKEKGVVKVSDLKDRDEFELLLSVLSAESSSHVNKEQSSPSSSSSLDHVASNGYSSQPLSEEPVEDFWRMGGDFFMEAIDLMNHHNQWRTYDDFSTSGDHDIIMIDDCLWSANGVLWS</sequence>
<dbReference type="SUPFAM" id="SSF46689">
    <property type="entry name" value="Homeodomain-like"/>
    <property type="match status" value="1"/>
</dbReference>
<reference evidence="10" key="1">
    <citation type="submission" date="2023-04" db="EMBL/GenBank/DDBJ databases">
        <authorList>
            <person name="Vijverberg K."/>
            <person name="Xiong W."/>
            <person name="Schranz E."/>
        </authorList>
    </citation>
    <scope>NUCLEOTIDE SEQUENCE</scope>
</reference>
<keyword evidence="6" id="KW-0539">Nucleus</keyword>
<dbReference type="Proteomes" id="UP001177003">
    <property type="component" value="Chromosome 4"/>
</dbReference>
<feature type="region of interest" description="Disordered" evidence="7">
    <location>
        <begin position="167"/>
        <end position="194"/>
    </location>
</feature>
<dbReference type="InterPro" id="IPR001005">
    <property type="entry name" value="SANT/Myb"/>
</dbReference>
<dbReference type="Gene3D" id="1.10.10.60">
    <property type="entry name" value="Homeodomain-like"/>
    <property type="match status" value="2"/>
</dbReference>
<feature type="domain" description="Myb-like" evidence="8">
    <location>
        <begin position="9"/>
        <end position="61"/>
    </location>
</feature>
<keyword evidence="5" id="KW-0804">Transcription</keyword>
<evidence type="ECO:0000256" key="6">
    <source>
        <dbReference type="ARBA" id="ARBA00023242"/>
    </source>
</evidence>
<dbReference type="GO" id="GO:0005634">
    <property type="term" value="C:nucleus"/>
    <property type="evidence" value="ECO:0007669"/>
    <property type="project" value="UniProtKB-SubCell"/>
</dbReference>
<dbReference type="FunFam" id="1.10.10.60:FF:000015">
    <property type="entry name" value="Transcription factor RAX3"/>
    <property type="match status" value="1"/>
</dbReference>
<dbReference type="GO" id="GO:0003677">
    <property type="term" value="F:DNA binding"/>
    <property type="evidence" value="ECO:0007669"/>
    <property type="project" value="UniProtKB-KW"/>
</dbReference>
<keyword evidence="3" id="KW-0805">Transcription regulation</keyword>
<feature type="domain" description="HTH myb-type" evidence="9">
    <location>
        <begin position="62"/>
        <end position="116"/>
    </location>
</feature>
<dbReference type="Pfam" id="PF00249">
    <property type="entry name" value="Myb_DNA-binding"/>
    <property type="match status" value="2"/>
</dbReference>
<feature type="domain" description="HTH myb-type" evidence="9">
    <location>
        <begin position="9"/>
        <end position="61"/>
    </location>
</feature>
<evidence type="ECO:0000259" key="9">
    <source>
        <dbReference type="PROSITE" id="PS51294"/>
    </source>
</evidence>
<evidence type="ECO:0000256" key="1">
    <source>
        <dbReference type="ARBA" id="ARBA00004123"/>
    </source>
</evidence>
<evidence type="ECO:0000256" key="3">
    <source>
        <dbReference type="ARBA" id="ARBA00023015"/>
    </source>
</evidence>
<name>A0AA36E336_LACSI</name>
<keyword evidence="2" id="KW-0677">Repeat</keyword>
<evidence type="ECO:0000256" key="2">
    <source>
        <dbReference type="ARBA" id="ARBA00022737"/>
    </source>
</evidence>
<evidence type="ECO:0000256" key="7">
    <source>
        <dbReference type="SAM" id="MobiDB-lite"/>
    </source>
</evidence>
<accession>A0AA36E336</accession>
<evidence type="ECO:0000259" key="8">
    <source>
        <dbReference type="PROSITE" id="PS50090"/>
    </source>
</evidence>
<evidence type="ECO:0008006" key="12">
    <source>
        <dbReference type="Google" id="ProtNLM"/>
    </source>
</evidence>
<proteinExistence type="predicted"/>
<dbReference type="PROSITE" id="PS51294">
    <property type="entry name" value="HTH_MYB"/>
    <property type="match status" value="2"/>
</dbReference>
<dbReference type="InterPro" id="IPR017930">
    <property type="entry name" value="Myb_dom"/>
</dbReference>
<evidence type="ECO:0000256" key="5">
    <source>
        <dbReference type="ARBA" id="ARBA00023163"/>
    </source>
</evidence>
<evidence type="ECO:0000256" key="4">
    <source>
        <dbReference type="ARBA" id="ARBA00023125"/>
    </source>
</evidence>
<dbReference type="InterPro" id="IPR015495">
    <property type="entry name" value="Myb_TF_plants"/>
</dbReference>
<dbReference type="EMBL" id="OX465080">
    <property type="protein sequence ID" value="CAI9280152.1"/>
    <property type="molecule type" value="Genomic_DNA"/>
</dbReference>
<gene>
    <name evidence="10" type="ORF">LSALG_LOCUS19912</name>
</gene>
<evidence type="ECO:0000313" key="10">
    <source>
        <dbReference type="EMBL" id="CAI9280152.1"/>
    </source>
</evidence>
<dbReference type="InterPro" id="IPR009057">
    <property type="entry name" value="Homeodomain-like_sf"/>
</dbReference>
<dbReference type="AlphaFoldDB" id="A0AA36E336"/>
<dbReference type="CDD" id="cd00167">
    <property type="entry name" value="SANT"/>
    <property type="match status" value="2"/>
</dbReference>
<dbReference type="PANTHER" id="PTHR10641:SF1377">
    <property type="entry name" value="MYB-RELATED PROTEIN MYB4-LIKE"/>
    <property type="match status" value="1"/>
</dbReference>
<feature type="domain" description="Myb-like" evidence="8">
    <location>
        <begin position="62"/>
        <end position="112"/>
    </location>
</feature>
<keyword evidence="11" id="KW-1185">Reference proteome</keyword>
<dbReference type="PROSITE" id="PS50090">
    <property type="entry name" value="MYB_LIKE"/>
    <property type="match status" value="2"/>
</dbReference>
<organism evidence="10 11">
    <name type="scientific">Lactuca saligna</name>
    <name type="common">Willowleaf lettuce</name>
    <dbReference type="NCBI Taxonomy" id="75948"/>
    <lineage>
        <taxon>Eukaryota</taxon>
        <taxon>Viridiplantae</taxon>
        <taxon>Streptophyta</taxon>
        <taxon>Embryophyta</taxon>
        <taxon>Tracheophyta</taxon>
        <taxon>Spermatophyta</taxon>
        <taxon>Magnoliopsida</taxon>
        <taxon>eudicotyledons</taxon>
        <taxon>Gunneridae</taxon>
        <taxon>Pentapetalae</taxon>
        <taxon>asterids</taxon>
        <taxon>campanulids</taxon>
        <taxon>Asterales</taxon>
        <taxon>Asteraceae</taxon>
        <taxon>Cichorioideae</taxon>
        <taxon>Cichorieae</taxon>
        <taxon>Lactucinae</taxon>
        <taxon>Lactuca</taxon>
    </lineage>
</organism>
<dbReference type="SMART" id="SM00717">
    <property type="entry name" value="SANT"/>
    <property type="match status" value="2"/>
</dbReference>
<protein>
    <recommendedName>
        <fullName evidence="12">Homeodomain-like protein</fullName>
    </recommendedName>
</protein>